<evidence type="ECO:0000313" key="1">
    <source>
        <dbReference type="Proteomes" id="UP000095282"/>
    </source>
</evidence>
<name>A0A1I7U1H1_9PELO</name>
<accession>A0A1I7U1H1</accession>
<sequence>MNTISTALYNDPNSVVCVRPQKSPNITYNAAKEICAEMDGKLMPARTPLAFLKCDNSHPNIISAAMALQSFMPFPRLGFPLYQTLKVWMGLERDKVTRKFQFNALEWVVTNQGTKQICGIDMKVDAPYYSWAPNLLISLDSRDYFYCSALTISFSDCAYTSIGEGSPLVGYRHFATTCEEDVADGFFCGTPTQMAKGIPPVQKVLEEYGYGNAKWTWGYQYHLSDFE</sequence>
<dbReference type="eggNOG" id="ENOG502TH1B">
    <property type="taxonomic scope" value="Eukaryota"/>
</dbReference>
<evidence type="ECO:0000313" key="2">
    <source>
        <dbReference type="WBParaSite" id="Csp11.Scaffold629.g13899.t1"/>
    </source>
</evidence>
<keyword evidence="1" id="KW-1185">Reference proteome</keyword>
<dbReference type="Proteomes" id="UP000095282">
    <property type="component" value="Unplaced"/>
</dbReference>
<organism evidence="1 2">
    <name type="scientific">Caenorhabditis tropicalis</name>
    <dbReference type="NCBI Taxonomy" id="1561998"/>
    <lineage>
        <taxon>Eukaryota</taxon>
        <taxon>Metazoa</taxon>
        <taxon>Ecdysozoa</taxon>
        <taxon>Nematoda</taxon>
        <taxon>Chromadorea</taxon>
        <taxon>Rhabditida</taxon>
        <taxon>Rhabditina</taxon>
        <taxon>Rhabditomorpha</taxon>
        <taxon>Rhabditoidea</taxon>
        <taxon>Rhabditidae</taxon>
        <taxon>Peloderinae</taxon>
        <taxon>Caenorhabditis</taxon>
    </lineage>
</organism>
<protein>
    <submittedName>
        <fullName evidence="2">C-type lectin domain-containing protein</fullName>
    </submittedName>
</protein>
<dbReference type="AlphaFoldDB" id="A0A1I7U1H1"/>
<dbReference type="WBParaSite" id="Csp11.Scaffold629.g13899.t1">
    <property type="protein sequence ID" value="Csp11.Scaffold629.g13899.t1"/>
    <property type="gene ID" value="Csp11.Scaffold629.g13899"/>
</dbReference>
<proteinExistence type="predicted"/>
<reference evidence="2" key="1">
    <citation type="submission" date="2016-11" db="UniProtKB">
        <authorList>
            <consortium name="WormBaseParasite"/>
        </authorList>
    </citation>
    <scope>IDENTIFICATION</scope>
</reference>